<dbReference type="NCBIfam" id="NF033542">
    <property type="entry name" value="transpos_IS110"/>
    <property type="match status" value="1"/>
</dbReference>
<keyword evidence="4" id="KW-1185">Reference proteome</keyword>
<dbReference type="AlphaFoldDB" id="A0A8J3ZI94"/>
<feature type="domain" description="Transposase IS110-like N-terminal" evidence="1">
    <location>
        <begin position="21"/>
        <end position="168"/>
    </location>
</feature>
<feature type="domain" description="Transposase IS116/IS110/IS902 C-terminal" evidence="2">
    <location>
        <begin position="266"/>
        <end position="351"/>
    </location>
</feature>
<evidence type="ECO:0000259" key="2">
    <source>
        <dbReference type="Pfam" id="PF02371"/>
    </source>
</evidence>
<comment type="caution">
    <text evidence="3">The sequence shown here is derived from an EMBL/GenBank/DDBJ whole genome shotgun (WGS) entry which is preliminary data.</text>
</comment>
<evidence type="ECO:0000313" key="4">
    <source>
        <dbReference type="Proteomes" id="UP000612585"/>
    </source>
</evidence>
<name>A0A8J3ZI94_9ACTN</name>
<protein>
    <submittedName>
        <fullName evidence="3">IS110 family transposase</fullName>
    </submittedName>
</protein>
<sequence length="425" mass="47426">MAACPRPREASRVDVIHERCAGIDIGKADLKACIRVPTASSRRRRKEVRTFATTTNALLQLRDWLMAEGITVVGMEATGSYWKPVFYLLEDAFDVQLLNARHMHAVPGRKTDVTDAAWIAELVEHGLVRPSFVPPPPIRRLRDLTRYRSELVHERTREAQRLEKLLEDAGIKLSVVASDILGVSGRAMLEALIAGERDPHQLADLAKRRMRVKIPQLVEALTGRFGDHHAFLARAMLNRIDAANATINDLSSRIEAECTPFRRQLERLHTIPGVSQRTAEVIIAETGVDPSQFTTAAHLASWAGVCPGNNESAGRHMSGRTRPGDTWLKAALGEAAMAASRTKNTYLAARYRRVAARRGNKRALVAVAHTILIATWHMLTHDLTYHDLGGDYFIQRQDHTRQTRRLTARLNQLGYQVILNPIPAA</sequence>
<proteinExistence type="predicted"/>
<dbReference type="GO" id="GO:0003677">
    <property type="term" value="F:DNA binding"/>
    <property type="evidence" value="ECO:0007669"/>
    <property type="project" value="InterPro"/>
</dbReference>
<reference evidence="3" key="1">
    <citation type="submission" date="2021-01" db="EMBL/GenBank/DDBJ databases">
        <title>Whole genome shotgun sequence of Virgisporangium aurantiacum NBRC 16421.</title>
        <authorList>
            <person name="Komaki H."/>
            <person name="Tamura T."/>
        </authorList>
    </citation>
    <scope>NUCLEOTIDE SEQUENCE</scope>
    <source>
        <strain evidence="3">NBRC 16421</strain>
    </source>
</reference>
<dbReference type="InterPro" id="IPR003346">
    <property type="entry name" value="Transposase_20"/>
</dbReference>
<dbReference type="PANTHER" id="PTHR33055">
    <property type="entry name" value="TRANSPOSASE FOR INSERTION SEQUENCE ELEMENT IS1111A"/>
    <property type="match status" value="1"/>
</dbReference>
<dbReference type="PANTHER" id="PTHR33055:SF15">
    <property type="entry name" value="TRANSPOSASE-RELATED"/>
    <property type="match status" value="1"/>
</dbReference>
<evidence type="ECO:0000313" key="3">
    <source>
        <dbReference type="EMBL" id="GIJ63442.1"/>
    </source>
</evidence>
<evidence type="ECO:0000259" key="1">
    <source>
        <dbReference type="Pfam" id="PF01548"/>
    </source>
</evidence>
<dbReference type="Proteomes" id="UP000612585">
    <property type="component" value="Unassembled WGS sequence"/>
</dbReference>
<gene>
    <name evidence="3" type="ORF">Vau01_109580</name>
</gene>
<dbReference type="Pfam" id="PF01548">
    <property type="entry name" value="DEDD_Tnp_IS110"/>
    <property type="match status" value="1"/>
</dbReference>
<organism evidence="3 4">
    <name type="scientific">Virgisporangium aurantiacum</name>
    <dbReference type="NCBI Taxonomy" id="175570"/>
    <lineage>
        <taxon>Bacteria</taxon>
        <taxon>Bacillati</taxon>
        <taxon>Actinomycetota</taxon>
        <taxon>Actinomycetes</taxon>
        <taxon>Micromonosporales</taxon>
        <taxon>Micromonosporaceae</taxon>
        <taxon>Virgisporangium</taxon>
    </lineage>
</organism>
<accession>A0A8J3ZI94</accession>
<dbReference type="InterPro" id="IPR047650">
    <property type="entry name" value="Transpos_IS110"/>
</dbReference>
<dbReference type="GO" id="GO:0004803">
    <property type="term" value="F:transposase activity"/>
    <property type="evidence" value="ECO:0007669"/>
    <property type="project" value="InterPro"/>
</dbReference>
<dbReference type="Pfam" id="PF02371">
    <property type="entry name" value="Transposase_20"/>
    <property type="match status" value="1"/>
</dbReference>
<dbReference type="GO" id="GO:0006313">
    <property type="term" value="P:DNA transposition"/>
    <property type="evidence" value="ECO:0007669"/>
    <property type="project" value="InterPro"/>
</dbReference>
<dbReference type="InterPro" id="IPR002525">
    <property type="entry name" value="Transp_IS110-like_N"/>
</dbReference>
<dbReference type="EMBL" id="BOPG01000094">
    <property type="protein sequence ID" value="GIJ63442.1"/>
    <property type="molecule type" value="Genomic_DNA"/>
</dbReference>